<evidence type="ECO:0000256" key="11">
    <source>
        <dbReference type="ARBA" id="ARBA00023098"/>
    </source>
</evidence>
<evidence type="ECO:0000256" key="12">
    <source>
        <dbReference type="ARBA" id="ARBA00023313"/>
    </source>
</evidence>
<dbReference type="GO" id="GO:0060697">
    <property type="term" value="P:positive regulation of phospholipid catabolic process"/>
    <property type="evidence" value="ECO:0007669"/>
    <property type="project" value="TreeGrafter"/>
</dbReference>
<dbReference type="GO" id="GO:0043274">
    <property type="term" value="F:phospholipase binding"/>
    <property type="evidence" value="ECO:0007669"/>
    <property type="project" value="TreeGrafter"/>
</dbReference>
<keyword evidence="17" id="KW-1185">Reference proteome</keyword>
<evidence type="ECO:0000256" key="4">
    <source>
        <dbReference type="ARBA" id="ARBA00022448"/>
    </source>
</evidence>
<dbReference type="Pfam" id="PF05355">
    <property type="entry name" value="Apo-CII"/>
    <property type="match status" value="1"/>
</dbReference>
<keyword evidence="10 14" id="KW-0445">Lipid transport</keyword>
<proteinExistence type="inferred from homology"/>
<evidence type="ECO:0000256" key="13">
    <source>
        <dbReference type="ARBA" id="ARBA00031176"/>
    </source>
</evidence>
<dbReference type="GO" id="GO:0034361">
    <property type="term" value="C:very-low-density lipoprotein particle"/>
    <property type="evidence" value="ECO:0007669"/>
    <property type="project" value="UniProtKB-UniRule"/>
</dbReference>
<dbReference type="GO" id="GO:0034362">
    <property type="term" value="C:low-density lipoprotein particle"/>
    <property type="evidence" value="ECO:0007669"/>
    <property type="project" value="UniProtKB-UniRule"/>
</dbReference>
<evidence type="ECO:0000256" key="14">
    <source>
        <dbReference type="RuleBase" id="RU368054"/>
    </source>
</evidence>
<evidence type="ECO:0000256" key="15">
    <source>
        <dbReference type="SAM" id="MobiDB-lite"/>
    </source>
</evidence>
<dbReference type="InterPro" id="IPR023121">
    <property type="entry name" value="ApoC-II_dom_sf"/>
</dbReference>
<keyword evidence="8 14" id="KW-0345">HDL</keyword>
<dbReference type="InParanoid" id="A0A3Q1GEK9"/>
<reference evidence="16" key="1">
    <citation type="submission" date="2025-08" db="UniProtKB">
        <authorList>
            <consortium name="Ensembl"/>
        </authorList>
    </citation>
    <scope>IDENTIFICATION</scope>
</reference>
<keyword evidence="6 14" id="KW-0964">Secreted</keyword>
<feature type="region of interest" description="Disordered" evidence="15">
    <location>
        <begin position="1"/>
        <end position="28"/>
    </location>
</feature>
<comment type="similarity">
    <text evidence="2 14">Belongs to the apolipoprotein C2 family.</text>
</comment>
<sequence>MVTMHALSKHNDTLLQQTPPDSRAGLSSTERTLTLRTTSQHLYTPIYTGRASGTSDTVFFSPFLQRNTIPETMNKLLVITVLVALLALNTEGYRVLRQAQEEEEGSLGKIASTIKSYYSSAVDTASDYIDSIKGLKVKENVSNLYNQAAEIVSTYSGIVQDQVYHRLYLQQ</sequence>
<evidence type="ECO:0000256" key="3">
    <source>
        <dbReference type="ARBA" id="ARBA00013947"/>
    </source>
</evidence>
<keyword evidence="5 14" id="KW-0162">Chylomicron</keyword>
<dbReference type="GO" id="GO:0016004">
    <property type="term" value="F:phospholipase activator activity"/>
    <property type="evidence" value="ECO:0007669"/>
    <property type="project" value="TreeGrafter"/>
</dbReference>
<dbReference type="GeneTree" id="ENSGT00940000172196"/>
<evidence type="ECO:0000256" key="10">
    <source>
        <dbReference type="ARBA" id="ARBA00023055"/>
    </source>
</evidence>
<evidence type="ECO:0000256" key="1">
    <source>
        <dbReference type="ARBA" id="ARBA00004613"/>
    </source>
</evidence>
<protein>
    <recommendedName>
        <fullName evidence="3 14">Apolipoprotein C-II</fullName>
        <shortName evidence="14">Apo-CII</shortName>
        <shortName evidence="14">ApoC-II</shortName>
    </recommendedName>
    <alternativeName>
        <fullName evidence="13 14">Apolipoprotein C2</fullName>
    </alternativeName>
</protein>
<dbReference type="GO" id="GO:0016042">
    <property type="term" value="P:lipid catabolic process"/>
    <property type="evidence" value="ECO:0007669"/>
    <property type="project" value="UniProtKB-UniRule"/>
</dbReference>
<evidence type="ECO:0000256" key="6">
    <source>
        <dbReference type="ARBA" id="ARBA00022525"/>
    </source>
</evidence>
<keyword evidence="14" id="KW-0732">Signal</keyword>
<evidence type="ECO:0000256" key="2">
    <source>
        <dbReference type="ARBA" id="ARBA00007221"/>
    </source>
</evidence>
<accession>A0A3Q1GEK9</accession>
<dbReference type="AlphaFoldDB" id="A0A3Q1GEK9"/>
<keyword evidence="4 14" id="KW-0813">Transport</keyword>
<keyword evidence="9 14" id="KW-0442">Lipid degradation</keyword>
<dbReference type="GO" id="GO:0006869">
    <property type="term" value="P:lipid transport"/>
    <property type="evidence" value="ECO:0007669"/>
    <property type="project" value="UniProtKB-UniRule"/>
</dbReference>
<comment type="function">
    <text evidence="14">Component of chylomicrons, very low-density lipoproteins (VLDL), low-density lipoproteins (LDL), and high-density lipoproteins (HDL) in plasma. Plays an important role in lipoprotein metabolism as an activator of lipoprotein lipase.</text>
</comment>
<keyword evidence="12 14" id="KW-0850">VLDL</keyword>
<evidence type="ECO:0000256" key="7">
    <source>
        <dbReference type="ARBA" id="ARBA00022710"/>
    </source>
</evidence>
<evidence type="ECO:0000313" key="17">
    <source>
        <dbReference type="Proteomes" id="UP000257200"/>
    </source>
</evidence>
<dbReference type="GO" id="GO:0034364">
    <property type="term" value="C:high-density lipoprotein particle"/>
    <property type="evidence" value="ECO:0007669"/>
    <property type="project" value="UniProtKB-KW"/>
</dbReference>
<evidence type="ECO:0000256" key="9">
    <source>
        <dbReference type="ARBA" id="ARBA00022963"/>
    </source>
</evidence>
<organism evidence="16 17">
    <name type="scientific">Acanthochromis polyacanthus</name>
    <name type="common">spiny chromis</name>
    <dbReference type="NCBI Taxonomy" id="80966"/>
    <lineage>
        <taxon>Eukaryota</taxon>
        <taxon>Metazoa</taxon>
        <taxon>Chordata</taxon>
        <taxon>Craniata</taxon>
        <taxon>Vertebrata</taxon>
        <taxon>Euteleostomi</taxon>
        <taxon>Actinopterygii</taxon>
        <taxon>Neopterygii</taxon>
        <taxon>Teleostei</taxon>
        <taxon>Neoteleostei</taxon>
        <taxon>Acanthomorphata</taxon>
        <taxon>Ovalentaria</taxon>
        <taxon>Pomacentridae</taxon>
        <taxon>Acanthochromis</taxon>
    </lineage>
</organism>
<dbReference type="STRING" id="80966.ENSAPOP00000029066"/>
<evidence type="ECO:0000256" key="5">
    <source>
        <dbReference type="ARBA" id="ARBA00022513"/>
    </source>
</evidence>
<dbReference type="GO" id="GO:0042627">
    <property type="term" value="C:chylomicron"/>
    <property type="evidence" value="ECO:0007669"/>
    <property type="project" value="UniProtKB-UniRule"/>
</dbReference>
<dbReference type="PANTHER" id="PTHR16566:SF0">
    <property type="entry name" value="APOLIPOPROTEIN C-II"/>
    <property type="match status" value="1"/>
</dbReference>
<keyword evidence="7 14" id="KW-0427">LDL</keyword>
<keyword evidence="11 14" id="KW-0443">Lipid metabolism</keyword>
<comment type="subcellular location">
    <subcellularLocation>
        <location evidence="1 14">Secreted</location>
    </subcellularLocation>
</comment>
<name>A0A3Q1GEK9_9TELE</name>
<dbReference type="Proteomes" id="UP000257200">
    <property type="component" value="Unplaced"/>
</dbReference>
<reference evidence="16" key="2">
    <citation type="submission" date="2025-09" db="UniProtKB">
        <authorList>
            <consortium name="Ensembl"/>
        </authorList>
    </citation>
    <scope>IDENTIFICATION</scope>
</reference>
<dbReference type="PANTHER" id="PTHR16566">
    <property type="entry name" value="APOLIPOPROTEIN C-II"/>
    <property type="match status" value="1"/>
</dbReference>
<dbReference type="InterPro" id="IPR008019">
    <property type="entry name" value="Apo-CII"/>
</dbReference>
<evidence type="ECO:0000313" key="16">
    <source>
        <dbReference type="Ensembl" id="ENSAPOP00000029066.1"/>
    </source>
</evidence>
<evidence type="ECO:0000256" key="8">
    <source>
        <dbReference type="ARBA" id="ARBA00022850"/>
    </source>
</evidence>
<dbReference type="Ensembl" id="ENSAPOT00000019832.1">
    <property type="protein sequence ID" value="ENSAPOP00000029066.1"/>
    <property type="gene ID" value="ENSAPOG00000014683.1"/>
</dbReference>
<dbReference type="Gene3D" id="1.10.1440.10">
    <property type="entry name" value="Apolipoprotein C-II"/>
    <property type="match status" value="1"/>
</dbReference>